<dbReference type="OrthoDB" id="3232986at2759"/>
<sequence>MPNNEEHLPDDIFPRSPSSRASKRACFTSPQHPNPSHPLFPPGIHIIGNPIPEVPDVFMDVESNPLPQSQTGSLGQTSPLLPSSEEHSEDSVIEQEPFDSEKTFKLYPVQEFPLAGQVSEQDQETIFHTMKAKIPATFPYYPYFSEEEWSLAEFLATSRLSKGSIDTFLKTTWNCGPPSTFKNSAEFFHRIDKYLPDGPAWHCKEVSLPEAPNEPQILFYQNPVECLQFLSQSPAFDGHQAYAPVKYFSDEELTNCVYDEINTGDAWHYYQRVIGPTETVNPAIFASDATHVTNFSGDGKVHPVYISSAQIDADFRNQPNHQAFLLVCYLPVCKFRKTQFPNTTQAKTFPGRLQARLTHQCLKIVMSPLKRAGEVAVPIVNFKGEKCMNRVFLAAWISDKEEQNLSAALGGNSCTGCDAETENLGDDKPCPLRSGKNILQKIKEVKSKFLPSKDIWTFLKECSKAHLAGIDAPFWEDLPFTNICKVICQDTLHGLHKAFKDHNWLDLMKGTQRSKLS</sequence>
<protein>
    <submittedName>
        <fullName evidence="2">Uncharacterized protein</fullName>
    </submittedName>
</protein>
<dbReference type="InterPro" id="IPR041078">
    <property type="entry name" value="Plavaka"/>
</dbReference>
<dbReference type="Pfam" id="PF18759">
    <property type="entry name" value="Plavaka"/>
    <property type="match status" value="1"/>
</dbReference>
<feature type="region of interest" description="Disordered" evidence="1">
    <location>
        <begin position="1"/>
        <end position="37"/>
    </location>
</feature>
<proteinExistence type="predicted"/>
<evidence type="ECO:0000313" key="2">
    <source>
        <dbReference type="EMBL" id="KIJ30910.1"/>
    </source>
</evidence>
<dbReference type="Proteomes" id="UP000054279">
    <property type="component" value="Unassembled WGS sequence"/>
</dbReference>
<organism evidence="2 3">
    <name type="scientific">Sphaerobolus stellatus (strain SS14)</name>
    <dbReference type="NCBI Taxonomy" id="990650"/>
    <lineage>
        <taxon>Eukaryota</taxon>
        <taxon>Fungi</taxon>
        <taxon>Dikarya</taxon>
        <taxon>Basidiomycota</taxon>
        <taxon>Agaricomycotina</taxon>
        <taxon>Agaricomycetes</taxon>
        <taxon>Phallomycetidae</taxon>
        <taxon>Geastrales</taxon>
        <taxon>Sphaerobolaceae</taxon>
        <taxon>Sphaerobolus</taxon>
    </lineage>
</organism>
<evidence type="ECO:0000313" key="3">
    <source>
        <dbReference type="Proteomes" id="UP000054279"/>
    </source>
</evidence>
<accession>A0A0C9V0L0</accession>
<name>A0A0C9V0L0_SPHS4</name>
<gene>
    <name evidence="2" type="ORF">M422DRAFT_267522</name>
</gene>
<keyword evidence="3" id="KW-1185">Reference proteome</keyword>
<reference evidence="2 3" key="1">
    <citation type="submission" date="2014-06" db="EMBL/GenBank/DDBJ databases">
        <title>Evolutionary Origins and Diversification of the Mycorrhizal Mutualists.</title>
        <authorList>
            <consortium name="DOE Joint Genome Institute"/>
            <consortium name="Mycorrhizal Genomics Consortium"/>
            <person name="Kohler A."/>
            <person name="Kuo A."/>
            <person name="Nagy L.G."/>
            <person name="Floudas D."/>
            <person name="Copeland A."/>
            <person name="Barry K.W."/>
            <person name="Cichocki N."/>
            <person name="Veneault-Fourrey C."/>
            <person name="LaButti K."/>
            <person name="Lindquist E.A."/>
            <person name="Lipzen A."/>
            <person name="Lundell T."/>
            <person name="Morin E."/>
            <person name="Murat C."/>
            <person name="Riley R."/>
            <person name="Ohm R."/>
            <person name="Sun H."/>
            <person name="Tunlid A."/>
            <person name="Henrissat B."/>
            <person name="Grigoriev I.V."/>
            <person name="Hibbett D.S."/>
            <person name="Martin F."/>
        </authorList>
    </citation>
    <scope>NUCLEOTIDE SEQUENCE [LARGE SCALE GENOMIC DNA]</scope>
    <source>
        <strain evidence="2 3">SS14</strain>
    </source>
</reference>
<dbReference type="HOGENOM" id="CLU_006344_2_3_1"/>
<feature type="region of interest" description="Disordered" evidence="1">
    <location>
        <begin position="61"/>
        <end position="90"/>
    </location>
</feature>
<evidence type="ECO:0000256" key="1">
    <source>
        <dbReference type="SAM" id="MobiDB-lite"/>
    </source>
</evidence>
<dbReference type="EMBL" id="KN837252">
    <property type="protein sequence ID" value="KIJ30910.1"/>
    <property type="molecule type" value="Genomic_DNA"/>
</dbReference>
<dbReference type="AlphaFoldDB" id="A0A0C9V0L0"/>
<feature type="compositionally biased region" description="Basic and acidic residues" evidence="1">
    <location>
        <begin position="1"/>
        <end position="13"/>
    </location>
</feature>
<feature type="compositionally biased region" description="Polar residues" evidence="1">
    <location>
        <begin position="65"/>
        <end position="77"/>
    </location>
</feature>